<feature type="transmembrane region" description="Helical" evidence="7">
    <location>
        <begin position="232"/>
        <end position="259"/>
    </location>
</feature>
<comment type="similarity">
    <text evidence="1 7">Belongs to the Lgt family.</text>
</comment>
<keyword evidence="2 7" id="KW-1003">Cell membrane</keyword>
<evidence type="ECO:0000256" key="7">
    <source>
        <dbReference type="HAMAP-Rule" id="MF_01147"/>
    </source>
</evidence>
<keyword evidence="5 7" id="KW-1133">Transmembrane helix</keyword>
<dbReference type="Proteomes" id="UP000256971">
    <property type="component" value="Chromosome"/>
</dbReference>
<evidence type="ECO:0000313" key="8">
    <source>
        <dbReference type="EMBL" id="AXO16730.1"/>
    </source>
</evidence>
<gene>
    <name evidence="7" type="primary">lgt</name>
    <name evidence="8" type="ORF">DY252_05310</name>
</gene>
<feature type="binding site" evidence="7">
    <location>
        <position position="140"/>
    </location>
    <ligand>
        <name>a 1,2-diacyl-sn-glycero-3-phospho-(1'-sn-glycerol)</name>
        <dbReference type="ChEBI" id="CHEBI:64716"/>
    </ligand>
</feature>
<evidence type="ECO:0000256" key="1">
    <source>
        <dbReference type="ARBA" id="ARBA00007150"/>
    </source>
</evidence>
<name>A0ABN5NP83_9PROT</name>
<reference evidence="8 9" key="1">
    <citation type="submission" date="2018-08" db="EMBL/GenBank/DDBJ databases">
        <title>Complete genome sequence of type strain Thalassospira indica MCCC 1A01103T, isolated from isolated from deep seawater of the Indian Ocean.</title>
        <authorList>
            <person name="Liu Y."/>
        </authorList>
    </citation>
    <scope>NUCLEOTIDE SEQUENCE [LARGE SCALE GENOMIC DNA]</scope>
    <source>
        <strain evidence="8 9">PB8BT</strain>
    </source>
</reference>
<evidence type="ECO:0000256" key="2">
    <source>
        <dbReference type="ARBA" id="ARBA00022475"/>
    </source>
</evidence>
<feature type="transmembrane region" description="Helical" evidence="7">
    <location>
        <begin position="204"/>
        <end position="220"/>
    </location>
</feature>
<accession>A0ABN5NP83</accession>
<evidence type="ECO:0000313" key="9">
    <source>
        <dbReference type="Proteomes" id="UP000256971"/>
    </source>
</evidence>
<keyword evidence="4 7" id="KW-0812">Transmembrane</keyword>
<dbReference type="Pfam" id="PF01790">
    <property type="entry name" value="LGT"/>
    <property type="match status" value="1"/>
</dbReference>
<keyword evidence="6 7" id="KW-0472">Membrane</keyword>
<evidence type="ECO:0000256" key="5">
    <source>
        <dbReference type="ARBA" id="ARBA00022989"/>
    </source>
</evidence>
<feature type="transmembrane region" description="Helical" evidence="7">
    <location>
        <begin position="121"/>
        <end position="142"/>
    </location>
</feature>
<comment type="pathway">
    <text evidence="7">Protein modification; lipoprotein biosynthesis (diacylglyceryl transfer).</text>
</comment>
<feature type="transmembrane region" description="Helical" evidence="7">
    <location>
        <begin position="97"/>
        <end position="114"/>
    </location>
</feature>
<dbReference type="EMBL" id="CP031555">
    <property type="protein sequence ID" value="AXO16730.1"/>
    <property type="molecule type" value="Genomic_DNA"/>
</dbReference>
<feature type="transmembrane region" description="Helical" evidence="7">
    <location>
        <begin position="175"/>
        <end position="192"/>
    </location>
</feature>
<proteinExistence type="inferred from homology"/>
<comment type="subcellular location">
    <subcellularLocation>
        <location evidence="7">Cell membrane</location>
        <topology evidence="7">Multi-pass membrane protein</topology>
    </subcellularLocation>
</comment>
<evidence type="ECO:0000256" key="3">
    <source>
        <dbReference type="ARBA" id="ARBA00022679"/>
    </source>
</evidence>
<protein>
    <recommendedName>
        <fullName evidence="7">Phosphatidylglycerol--prolipoprotein diacylglyceryl transferase</fullName>
        <ecNumber evidence="7">2.5.1.145</ecNumber>
    </recommendedName>
</protein>
<dbReference type="HAMAP" id="MF_01147">
    <property type="entry name" value="Lgt"/>
    <property type="match status" value="1"/>
</dbReference>
<dbReference type="InterPro" id="IPR001640">
    <property type="entry name" value="Lgt"/>
</dbReference>
<dbReference type="PROSITE" id="PS01311">
    <property type="entry name" value="LGT"/>
    <property type="match status" value="1"/>
</dbReference>
<keyword evidence="9" id="KW-1185">Reference proteome</keyword>
<evidence type="ECO:0000256" key="6">
    <source>
        <dbReference type="ARBA" id="ARBA00023136"/>
    </source>
</evidence>
<comment type="function">
    <text evidence="7">Catalyzes the transfer of the diacylglyceryl group from phosphatidylglycerol to the sulfhydryl group of the N-terminal cysteine of a prolipoprotein, the first step in the formation of mature lipoproteins.</text>
</comment>
<sequence length="276" mass="30234">MSLAFPAIDPIAISIGPIAIRWYALAYIAGLLLGWKYVVYYCTKTPNIMSKRDVDDLLFWATLGVILGGRLGYILFYNLDYYLDNPANILKVWQGGMAFHGGFMGVIVAIILFARKRNISILAVLDAAAVATPIGLFFGRIANFINGELYGRTTDVAWGFVFPNGGPEPRHPSQLYEAALEGLILFVVLFILSRKAFVRHRPGILGGTFVAGYGISRIIVEFFRQPDAQLGYLAGGITMGQVLSIPMVLAGIGCIVYALKSKPIETRIHPKEAENA</sequence>
<evidence type="ECO:0000256" key="4">
    <source>
        <dbReference type="ARBA" id="ARBA00022692"/>
    </source>
</evidence>
<feature type="transmembrane region" description="Helical" evidence="7">
    <location>
        <begin position="58"/>
        <end position="77"/>
    </location>
</feature>
<dbReference type="PANTHER" id="PTHR30589:SF0">
    <property type="entry name" value="PHOSPHATIDYLGLYCEROL--PROLIPOPROTEIN DIACYLGLYCERYL TRANSFERASE"/>
    <property type="match status" value="1"/>
</dbReference>
<feature type="transmembrane region" description="Helical" evidence="7">
    <location>
        <begin position="20"/>
        <end position="38"/>
    </location>
</feature>
<keyword evidence="3 7" id="KW-0808">Transferase</keyword>
<comment type="catalytic activity">
    <reaction evidence="7">
        <text>L-cysteinyl-[prolipoprotein] + a 1,2-diacyl-sn-glycero-3-phospho-(1'-sn-glycerol) = an S-1,2-diacyl-sn-glyceryl-L-cysteinyl-[prolipoprotein] + sn-glycerol 1-phosphate + H(+)</text>
        <dbReference type="Rhea" id="RHEA:56712"/>
        <dbReference type="Rhea" id="RHEA-COMP:14679"/>
        <dbReference type="Rhea" id="RHEA-COMP:14680"/>
        <dbReference type="ChEBI" id="CHEBI:15378"/>
        <dbReference type="ChEBI" id="CHEBI:29950"/>
        <dbReference type="ChEBI" id="CHEBI:57685"/>
        <dbReference type="ChEBI" id="CHEBI:64716"/>
        <dbReference type="ChEBI" id="CHEBI:140658"/>
        <dbReference type="EC" id="2.5.1.145"/>
    </reaction>
</comment>
<dbReference type="GO" id="GO:0016740">
    <property type="term" value="F:transferase activity"/>
    <property type="evidence" value="ECO:0007669"/>
    <property type="project" value="UniProtKB-KW"/>
</dbReference>
<dbReference type="PANTHER" id="PTHR30589">
    <property type="entry name" value="PROLIPOPROTEIN DIACYLGLYCERYL TRANSFERASE"/>
    <property type="match status" value="1"/>
</dbReference>
<dbReference type="NCBIfam" id="TIGR00544">
    <property type="entry name" value="lgt"/>
    <property type="match status" value="1"/>
</dbReference>
<dbReference type="EC" id="2.5.1.145" evidence="7"/>
<organism evidence="8 9">
    <name type="scientific">Thalassospira indica</name>
    <dbReference type="NCBI Taxonomy" id="1891279"/>
    <lineage>
        <taxon>Bacteria</taxon>
        <taxon>Pseudomonadati</taxon>
        <taxon>Pseudomonadota</taxon>
        <taxon>Alphaproteobacteria</taxon>
        <taxon>Rhodospirillales</taxon>
        <taxon>Thalassospiraceae</taxon>
        <taxon>Thalassospira</taxon>
    </lineage>
</organism>